<comment type="caution">
    <text evidence="2">The sequence shown here is derived from an EMBL/GenBank/DDBJ whole genome shotgun (WGS) entry which is preliminary data.</text>
</comment>
<accession>A0A851HNB3</accession>
<dbReference type="InterPro" id="IPR036291">
    <property type="entry name" value="NAD(P)-bd_dom_sf"/>
</dbReference>
<protein>
    <submittedName>
        <fullName evidence="2">CoA-binding protein</fullName>
    </submittedName>
</protein>
<dbReference type="SUPFAM" id="SSF51735">
    <property type="entry name" value="NAD(P)-binding Rossmann-fold domains"/>
    <property type="match status" value="1"/>
</dbReference>
<sequence length="145" mass="15890">MPSNQPEQMHAILERVRTIALVGASEKTNRPSHEVMEFMQKQGYRMIPVNPRLAGQKVLGETVYADIASVPEPIDMVEVFLAPERTDAVIDQAIDLKVPVIWLQIGVINDAGAARAEAAGLTVVMDRCPKQEIPYMNSPTNNPGA</sequence>
<dbReference type="Pfam" id="PF13380">
    <property type="entry name" value="CoA_binding_2"/>
    <property type="match status" value="1"/>
</dbReference>
<dbReference type="PANTHER" id="PTHR33303">
    <property type="entry name" value="CYTOPLASMIC PROTEIN-RELATED"/>
    <property type="match status" value="1"/>
</dbReference>
<dbReference type="PANTHER" id="PTHR33303:SF2">
    <property type="entry name" value="COA-BINDING DOMAIN-CONTAINING PROTEIN"/>
    <property type="match status" value="1"/>
</dbReference>
<dbReference type="Proteomes" id="UP000536442">
    <property type="component" value="Unassembled WGS sequence"/>
</dbReference>
<dbReference type="SMART" id="SM00881">
    <property type="entry name" value="CoA_binding"/>
    <property type="match status" value="1"/>
</dbReference>
<evidence type="ECO:0000313" key="3">
    <source>
        <dbReference type="Proteomes" id="UP000536442"/>
    </source>
</evidence>
<dbReference type="InterPro" id="IPR003781">
    <property type="entry name" value="CoA-bd"/>
</dbReference>
<dbReference type="EMBL" id="JABEVQ010000001">
    <property type="protein sequence ID" value="NWN90230.1"/>
    <property type="molecule type" value="Genomic_DNA"/>
</dbReference>
<organism evidence="2 3">
    <name type="scientific">Marinobacter adhaerens</name>
    <dbReference type="NCBI Taxonomy" id="1033846"/>
    <lineage>
        <taxon>Bacteria</taxon>
        <taxon>Pseudomonadati</taxon>
        <taxon>Pseudomonadota</taxon>
        <taxon>Gammaproteobacteria</taxon>
        <taxon>Pseudomonadales</taxon>
        <taxon>Marinobacteraceae</taxon>
        <taxon>Marinobacter</taxon>
    </lineage>
</organism>
<keyword evidence="3" id="KW-1185">Reference proteome</keyword>
<reference evidence="2 3" key="1">
    <citation type="submission" date="2020-03" db="EMBL/GenBank/DDBJ databases">
        <title>Metagenomic, metatranscriptomic, and metabolomic analyses revealed the key microbes and metabolic features during the fermentation of ganjang, Korean traditional soy sauce.</title>
        <authorList>
            <person name="Chun B.H."/>
            <person name="Jeon C.O."/>
        </authorList>
    </citation>
    <scope>NUCLEOTIDE SEQUENCE [LARGE SCALE GENOMIC DNA]</scope>
    <source>
        <strain evidence="2 3">KG14</strain>
    </source>
</reference>
<name>A0A851HNB3_9GAMM</name>
<dbReference type="Gene3D" id="3.40.50.720">
    <property type="entry name" value="NAD(P)-binding Rossmann-like Domain"/>
    <property type="match status" value="1"/>
</dbReference>
<evidence type="ECO:0000259" key="1">
    <source>
        <dbReference type="SMART" id="SM00881"/>
    </source>
</evidence>
<proteinExistence type="predicted"/>
<gene>
    <name evidence="2" type="ORF">HLV39_01795</name>
</gene>
<feature type="domain" description="CoA-binding" evidence="1">
    <location>
        <begin position="13"/>
        <end position="107"/>
    </location>
</feature>
<evidence type="ECO:0000313" key="2">
    <source>
        <dbReference type="EMBL" id="NWN90230.1"/>
    </source>
</evidence>
<dbReference type="AlphaFoldDB" id="A0A851HNB3"/>